<keyword evidence="1" id="KW-1133">Transmembrane helix</keyword>
<accession>B8BZQ1</accession>
<name>B8BZQ1_THAPS</name>
<evidence type="ECO:0000256" key="1">
    <source>
        <dbReference type="SAM" id="Phobius"/>
    </source>
</evidence>
<dbReference type="InParanoid" id="B8BZQ1"/>
<dbReference type="eggNOG" id="ENOG502QUXG">
    <property type="taxonomic scope" value="Eukaryota"/>
</dbReference>
<feature type="non-terminal residue" evidence="2">
    <location>
        <position position="147"/>
    </location>
</feature>
<keyword evidence="1" id="KW-0812">Transmembrane</keyword>
<evidence type="ECO:0008006" key="4">
    <source>
        <dbReference type="Google" id="ProtNLM"/>
    </source>
</evidence>
<dbReference type="KEGG" id="tps:THAPSDRAFT_33466"/>
<gene>
    <name evidence="2" type="ORF">THAPSDRAFT_33466</name>
</gene>
<dbReference type="Proteomes" id="UP000001449">
    <property type="component" value="Chromosome 4"/>
</dbReference>
<reference evidence="2 3" key="2">
    <citation type="journal article" date="2008" name="Nature">
        <title>The Phaeodactylum genome reveals the evolutionary history of diatom genomes.</title>
        <authorList>
            <person name="Bowler C."/>
            <person name="Allen A.E."/>
            <person name="Badger J.H."/>
            <person name="Grimwood J."/>
            <person name="Jabbari K."/>
            <person name="Kuo A."/>
            <person name="Maheswari U."/>
            <person name="Martens C."/>
            <person name="Maumus F."/>
            <person name="Otillar R.P."/>
            <person name="Rayko E."/>
            <person name="Salamov A."/>
            <person name="Vandepoele K."/>
            <person name="Beszteri B."/>
            <person name="Gruber A."/>
            <person name="Heijde M."/>
            <person name="Katinka M."/>
            <person name="Mock T."/>
            <person name="Valentin K."/>
            <person name="Verret F."/>
            <person name="Berges J.A."/>
            <person name="Brownlee C."/>
            <person name="Cadoret J.P."/>
            <person name="Chiovitti A."/>
            <person name="Choi C.J."/>
            <person name="Coesel S."/>
            <person name="De Martino A."/>
            <person name="Detter J.C."/>
            <person name="Durkin C."/>
            <person name="Falciatore A."/>
            <person name="Fournet J."/>
            <person name="Haruta M."/>
            <person name="Huysman M.J."/>
            <person name="Jenkins B.D."/>
            <person name="Jiroutova K."/>
            <person name="Jorgensen R.E."/>
            <person name="Joubert Y."/>
            <person name="Kaplan A."/>
            <person name="Kroger N."/>
            <person name="Kroth P.G."/>
            <person name="La Roche J."/>
            <person name="Lindquist E."/>
            <person name="Lommer M."/>
            <person name="Martin-Jezequel V."/>
            <person name="Lopez P.J."/>
            <person name="Lucas S."/>
            <person name="Mangogna M."/>
            <person name="McGinnis K."/>
            <person name="Medlin L.K."/>
            <person name="Montsant A."/>
            <person name="Oudot-Le Secq M.P."/>
            <person name="Napoli C."/>
            <person name="Obornik M."/>
            <person name="Parker M.S."/>
            <person name="Petit J.L."/>
            <person name="Porcel B.M."/>
            <person name="Poulsen N."/>
            <person name="Robison M."/>
            <person name="Rychlewski L."/>
            <person name="Rynearson T.A."/>
            <person name="Schmutz J."/>
            <person name="Shapiro H."/>
            <person name="Siaut M."/>
            <person name="Stanley M."/>
            <person name="Sussman M.R."/>
            <person name="Taylor A.R."/>
            <person name="Vardi A."/>
            <person name="von Dassow P."/>
            <person name="Vyverman W."/>
            <person name="Willis A."/>
            <person name="Wyrwicz L.S."/>
            <person name="Rokhsar D.S."/>
            <person name="Weissenbach J."/>
            <person name="Armbrust E.V."/>
            <person name="Green B.R."/>
            <person name="Van de Peer Y."/>
            <person name="Grigoriev I.V."/>
        </authorList>
    </citation>
    <scope>NUCLEOTIDE SEQUENCE [LARGE SCALE GENOMIC DNA]</scope>
    <source>
        <strain evidence="2 3">CCMP1335</strain>
    </source>
</reference>
<dbReference type="HOGENOM" id="CLU_075669_1_0_1"/>
<dbReference type="PANTHER" id="PTHR36007:SF2">
    <property type="entry name" value="TRANSPORT PROTEIN-RELATED"/>
    <property type="match status" value="1"/>
</dbReference>
<dbReference type="EMBL" id="CM000641">
    <property type="protein sequence ID" value="EED93388.1"/>
    <property type="molecule type" value="Genomic_DNA"/>
</dbReference>
<dbReference type="InterPro" id="IPR009577">
    <property type="entry name" value="Sm_multidrug_ex"/>
</dbReference>
<dbReference type="PaxDb" id="35128-Thaps33466"/>
<feature type="transmembrane region" description="Helical" evidence="1">
    <location>
        <begin position="30"/>
        <end position="49"/>
    </location>
</feature>
<proteinExistence type="predicted"/>
<sequence length="147" mass="14897">ILAIISALPVVELRGAVPVGVWMGLPITKVLPVCVLGNMAPIVPLLFLLRNDKLKNLMSPILSRAEKKSASLGVGSIEKQWASLAAFVGIPLPGTGAWTGAMGAFLLGMPTAVALSSIFTGVVAAGIIMSSITLAGKKGGIAALVAL</sequence>
<evidence type="ECO:0000313" key="2">
    <source>
        <dbReference type="EMBL" id="EED93388.1"/>
    </source>
</evidence>
<dbReference type="PANTHER" id="PTHR36007">
    <property type="entry name" value="TRANSPORT PROTEIN-RELATED"/>
    <property type="match status" value="1"/>
</dbReference>
<protein>
    <recommendedName>
        <fullName evidence="4">Small multi-drug export protein</fullName>
    </recommendedName>
</protein>
<reference evidence="2 3" key="1">
    <citation type="journal article" date="2004" name="Science">
        <title>The genome of the diatom Thalassiosira pseudonana: ecology, evolution, and metabolism.</title>
        <authorList>
            <person name="Armbrust E.V."/>
            <person name="Berges J.A."/>
            <person name="Bowler C."/>
            <person name="Green B.R."/>
            <person name="Martinez D."/>
            <person name="Putnam N.H."/>
            <person name="Zhou S."/>
            <person name="Allen A.E."/>
            <person name="Apt K.E."/>
            <person name="Bechner M."/>
            <person name="Brzezinski M.A."/>
            <person name="Chaal B.K."/>
            <person name="Chiovitti A."/>
            <person name="Davis A.K."/>
            <person name="Demarest M.S."/>
            <person name="Detter J.C."/>
            <person name="Glavina T."/>
            <person name="Goodstein D."/>
            <person name="Hadi M.Z."/>
            <person name="Hellsten U."/>
            <person name="Hildebrand M."/>
            <person name="Jenkins B.D."/>
            <person name="Jurka J."/>
            <person name="Kapitonov V.V."/>
            <person name="Kroger N."/>
            <person name="Lau W.W."/>
            <person name="Lane T.W."/>
            <person name="Larimer F.W."/>
            <person name="Lippmeier J.C."/>
            <person name="Lucas S."/>
            <person name="Medina M."/>
            <person name="Montsant A."/>
            <person name="Obornik M."/>
            <person name="Parker M.S."/>
            <person name="Palenik B."/>
            <person name="Pazour G.J."/>
            <person name="Richardson P.M."/>
            <person name="Rynearson T.A."/>
            <person name="Saito M.A."/>
            <person name="Schwartz D.C."/>
            <person name="Thamatrakoln K."/>
            <person name="Valentin K."/>
            <person name="Vardi A."/>
            <person name="Wilkerson F.P."/>
            <person name="Rokhsar D.S."/>
        </authorList>
    </citation>
    <scope>NUCLEOTIDE SEQUENCE [LARGE SCALE GENOMIC DNA]</scope>
    <source>
        <strain evidence="2 3">CCMP1335</strain>
    </source>
</reference>
<keyword evidence="3" id="KW-1185">Reference proteome</keyword>
<dbReference type="Pfam" id="PF06695">
    <property type="entry name" value="Sm_multidrug_ex"/>
    <property type="match status" value="1"/>
</dbReference>
<dbReference type="OMA" id="PYVEKWG"/>
<dbReference type="AlphaFoldDB" id="B8BZQ1"/>
<keyword evidence="1" id="KW-0472">Membrane</keyword>
<organism evidence="2 3">
    <name type="scientific">Thalassiosira pseudonana</name>
    <name type="common">Marine diatom</name>
    <name type="synonym">Cyclotella nana</name>
    <dbReference type="NCBI Taxonomy" id="35128"/>
    <lineage>
        <taxon>Eukaryota</taxon>
        <taxon>Sar</taxon>
        <taxon>Stramenopiles</taxon>
        <taxon>Ochrophyta</taxon>
        <taxon>Bacillariophyta</taxon>
        <taxon>Coscinodiscophyceae</taxon>
        <taxon>Thalassiosirophycidae</taxon>
        <taxon>Thalassiosirales</taxon>
        <taxon>Thalassiosiraceae</taxon>
        <taxon>Thalassiosira</taxon>
    </lineage>
</organism>
<evidence type="ECO:0000313" key="3">
    <source>
        <dbReference type="Proteomes" id="UP000001449"/>
    </source>
</evidence>
<dbReference type="RefSeq" id="XP_002289851.1">
    <property type="nucleotide sequence ID" value="XM_002289815.1"/>
</dbReference>
<dbReference type="GeneID" id="7448824"/>
<feature type="transmembrane region" description="Helical" evidence="1">
    <location>
        <begin position="104"/>
        <end position="128"/>
    </location>
</feature>
<feature type="non-terminal residue" evidence="2">
    <location>
        <position position="1"/>
    </location>
</feature>